<proteinExistence type="predicted"/>
<feature type="domain" description="Protein kinase" evidence="1">
    <location>
        <begin position="1"/>
        <end position="178"/>
    </location>
</feature>
<dbReference type="InterPro" id="IPR000719">
    <property type="entry name" value="Prot_kinase_dom"/>
</dbReference>
<dbReference type="Pfam" id="PF00069">
    <property type="entry name" value="Pkinase"/>
    <property type="match status" value="1"/>
</dbReference>
<sequence>MDFGQAVRTHSRCGTVRQRYFGFVGKPYYRGPECYLPRRPQVRVIAPDGAVADEVHFLENLNAAGQPDGYLCEVQMPHGVVPGQPCDAELAGYEAPPLDIFSCGVCLFILAWRLPPWSQALRSDPSFQYIQAHGIPQLLTHWRQRLLSAEAMNLLNQMVHTNPQHRFSVDQCLASDWLVGLGNEVPVHNFDDGGVHLPPVLAEQMHVDPGAGLLPFNPVMGVMEVRVVQYSPLWAEDMQKHQQDWWQHYIIDSHGTRLEMHGGGELVHIPDERQFPICLVPREVTVKVVHHSDRWPEDLQAALRGSRSRAVHDCAGSRLQADDTPESYHFPLFVAGLEEACG</sequence>
<dbReference type="EMBL" id="CAXAMN010003158">
    <property type="protein sequence ID" value="CAK9003200.1"/>
    <property type="molecule type" value="Genomic_DNA"/>
</dbReference>
<name>A0ABP0IKS0_9DINO</name>
<reference evidence="2 3" key="1">
    <citation type="submission" date="2024-02" db="EMBL/GenBank/DDBJ databases">
        <authorList>
            <person name="Chen Y."/>
            <person name="Shah S."/>
            <person name="Dougan E. K."/>
            <person name="Thang M."/>
            <person name="Chan C."/>
        </authorList>
    </citation>
    <scope>NUCLEOTIDE SEQUENCE [LARGE SCALE GENOMIC DNA]</scope>
</reference>
<dbReference type="PANTHER" id="PTHR44167">
    <property type="entry name" value="OVARIAN-SPECIFIC SERINE/THREONINE-PROTEIN KINASE LOK-RELATED"/>
    <property type="match status" value="1"/>
</dbReference>
<dbReference type="InterPro" id="IPR011009">
    <property type="entry name" value="Kinase-like_dom_sf"/>
</dbReference>
<accession>A0ABP0IKS0</accession>
<gene>
    <name evidence="2" type="ORF">CCMP2556_LOCUS7199</name>
</gene>
<evidence type="ECO:0000259" key="1">
    <source>
        <dbReference type="PROSITE" id="PS50011"/>
    </source>
</evidence>
<dbReference type="PANTHER" id="PTHR44167:SF24">
    <property type="entry name" value="SERINE_THREONINE-PROTEIN KINASE CHK2"/>
    <property type="match status" value="1"/>
</dbReference>
<dbReference type="PROSITE" id="PS50011">
    <property type="entry name" value="PROTEIN_KINASE_DOM"/>
    <property type="match status" value="1"/>
</dbReference>
<dbReference type="Gene3D" id="1.10.510.10">
    <property type="entry name" value="Transferase(Phosphotransferase) domain 1"/>
    <property type="match status" value="1"/>
</dbReference>
<dbReference type="SUPFAM" id="SSF56112">
    <property type="entry name" value="Protein kinase-like (PK-like)"/>
    <property type="match status" value="1"/>
</dbReference>
<evidence type="ECO:0000313" key="2">
    <source>
        <dbReference type="EMBL" id="CAK9003200.1"/>
    </source>
</evidence>
<keyword evidence="3" id="KW-1185">Reference proteome</keyword>
<dbReference type="Proteomes" id="UP001642484">
    <property type="component" value="Unassembled WGS sequence"/>
</dbReference>
<comment type="caution">
    <text evidence="2">The sequence shown here is derived from an EMBL/GenBank/DDBJ whole genome shotgun (WGS) entry which is preliminary data.</text>
</comment>
<evidence type="ECO:0000313" key="3">
    <source>
        <dbReference type="Proteomes" id="UP001642484"/>
    </source>
</evidence>
<organism evidence="2 3">
    <name type="scientific">Durusdinium trenchii</name>
    <dbReference type="NCBI Taxonomy" id="1381693"/>
    <lineage>
        <taxon>Eukaryota</taxon>
        <taxon>Sar</taxon>
        <taxon>Alveolata</taxon>
        <taxon>Dinophyceae</taxon>
        <taxon>Suessiales</taxon>
        <taxon>Symbiodiniaceae</taxon>
        <taxon>Durusdinium</taxon>
    </lineage>
</organism>
<protein>
    <recommendedName>
        <fullName evidence="1">Protein kinase domain-containing protein</fullName>
    </recommendedName>
</protein>